<dbReference type="RefSeq" id="WP_096862492.1">
    <property type="nucleotide sequence ID" value="NZ_CP023668.1"/>
</dbReference>
<dbReference type="GO" id="GO:0016887">
    <property type="term" value="F:ATP hydrolysis activity"/>
    <property type="evidence" value="ECO:0007669"/>
    <property type="project" value="InterPro"/>
</dbReference>
<dbReference type="PROSITE" id="PS50893">
    <property type="entry name" value="ABC_TRANSPORTER_2"/>
    <property type="match status" value="1"/>
</dbReference>
<gene>
    <name evidence="1" type="ORF">CP520_00290</name>
</gene>
<dbReference type="KEGG" id="mlac:CP520_00290"/>
<dbReference type="InterPro" id="IPR003593">
    <property type="entry name" value="AAA+_ATPase"/>
</dbReference>
<dbReference type="PANTHER" id="PTHR42939">
    <property type="entry name" value="ABC TRANSPORTER ATP-BINDING PROTEIN ALBC-RELATED"/>
    <property type="match status" value="1"/>
</dbReference>
<organism evidence="1 2">
    <name type="scientific">Mesoplasma lactucae ATCC 49193</name>
    <dbReference type="NCBI Taxonomy" id="81460"/>
    <lineage>
        <taxon>Bacteria</taxon>
        <taxon>Bacillati</taxon>
        <taxon>Mycoplasmatota</taxon>
        <taxon>Mollicutes</taxon>
        <taxon>Entomoplasmatales</taxon>
        <taxon>Entomoplasmataceae</taxon>
        <taxon>Mesoplasma</taxon>
    </lineage>
</organism>
<dbReference type="AlphaFoldDB" id="A0A291IR40"/>
<dbReference type="InterPro" id="IPR003439">
    <property type="entry name" value="ABC_transporter-like_ATP-bd"/>
</dbReference>
<dbReference type="PANTHER" id="PTHR42939:SF1">
    <property type="entry name" value="ABC TRANSPORTER ATP-BINDING PROTEIN ALBC-RELATED"/>
    <property type="match status" value="1"/>
</dbReference>
<dbReference type="CDD" id="cd03230">
    <property type="entry name" value="ABC_DR_subfamily_A"/>
    <property type="match status" value="1"/>
</dbReference>
<protein>
    <submittedName>
        <fullName evidence="1">Uncharacterized protein</fullName>
    </submittedName>
</protein>
<name>A0A291IR40_9MOLU</name>
<dbReference type="EMBL" id="CP023668">
    <property type="protein sequence ID" value="ATG97204.1"/>
    <property type="molecule type" value="Genomic_DNA"/>
</dbReference>
<proteinExistence type="predicted"/>
<dbReference type="InterPro" id="IPR027417">
    <property type="entry name" value="P-loop_NTPase"/>
</dbReference>
<evidence type="ECO:0000313" key="1">
    <source>
        <dbReference type="EMBL" id="ATG97204.1"/>
    </source>
</evidence>
<keyword evidence="2" id="KW-1185">Reference proteome</keyword>
<reference evidence="1 2" key="1">
    <citation type="submission" date="2017-09" db="EMBL/GenBank/DDBJ databases">
        <title>SPAdes assembly of the Mesoplasma lactucae genome.</title>
        <authorList>
            <person name="Knight T.F."/>
            <person name="Rubinstein R."/>
            <person name="Citino T."/>
        </authorList>
    </citation>
    <scope>NUCLEOTIDE SEQUENCE [LARGE SCALE GENOMIC DNA]</scope>
    <source>
        <strain evidence="1 2">831-C4</strain>
    </source>
</reference>
<accession>A0A291IR40</accession>
<dbReference type="InterPro" id="IPR051782">
    <property type="entry name" value="ABC_Transporter_VariousFunc"/>
</dbReference>
<dbReference type="SUPFAM" id="SSF52540">
    <property type="entry name" value="P-loop containing nucleoside triphosphate hydrolases"/>
    <property type="match status" value="1"/>
</dbReference>
<dbReference type="OrthoDB" id="9779029at2"/>
<evidence type="ECO:0000313" key="2">
    <source>
        <dbReference type="Proteomes" id="UP000232227"/>
    </source>
</evidence>
<dbReference type="Pfam" id="PF00005">
    <property type="entry name" value="ABC_tran"/>
    <property type="match status" value="1"/>
</dbReference>
<dbReference type="Gene3D" id="3.40.50.300">
    <property type="entry name" value="P-loop containing nucleotide triphosphate hydrolases"/>
    <property type="match status" value="1"/>
</dbReference>
<sequence length="250" mass="28493">MPNNKLILKDIKKSFSKKEVLKDININFESGKVYGLLGNNGAGKTTLVRILFNEIKPDGGSIQYTGQNQASINYDNWYYFTENHDLPLEFSTYEFLWTDAMLAKISEEEFKKRLESAQKIIPINFDLKTKIKKLSSGQKKMVSCLAALICKPKVIFLDEPTANLDQENKGIIVDLINALKNENRIIVVITHLIKEIQDSLTDVVIIDDGIVKKEQKLTSKDDAYQIFQNTIKTGKPKIQKTKKMEEFLNG</sequence>
<dbReference type="GO" id="GO:0005524">
    <property type="term" value="F:ATP binding"/>
    <property type="evidence" value="ECO:0007669"/>
    <property type="project" value="InterPro"/>
</dbReference>
<dbReference type="SMART" id="SM00382">
    <property type="entry name" value="AAA"/>
    <property type="match status" value="1"/>
</dbReference>
<dbReference type="Proteomes" id="UP000232227">
    <property type="component" value="Chromosome"/>
</dbReference>